<dbReference type="EMBL" id="JAHRHJ020001367">
    <property type="protein sequence ID" value="KAH9293266.1"/>
    <property type="molecule type" value="Genomic_DNA"/>
</dbReference>
<keyword evidence="2" id="KW-1185">Reference proteome</keyword>
<organism evidence="1 2">
    <name type="scientific">Taxus chinensis</name>
    <name type="common">Chinese yew</name>
    <name type="synonym">Taxus wallichiana var. chinensis</name>
    <dbReference type="NCBI Taxonomy" id="29808"/>
    <lineage>
        <taxon>Eukaryota</taxon>
        <taxon>Viridiplantae</taxon>
        <taxon>Streptophyta</taxon>
        <taxon>Embryophyta</taxon>
        <taxon>Tracheophyta</taxon>
        <taxon>Spermatophyta</taxon>
        <taxon>Pinopsida</taxon>
        <taxon>Pinidae</taxon>
        <taxon>Conifers II</taxon>
        <taxon>Cupressales</taxon>
        <taxon>Taxaceae</taxon>
        <taxon>Taxus</taxon>
    </lineage>
</organism>
<evidence type="ECO:0000313" key="1">
    <source>
        <dbReference type="EMBL" id="KAH9293266.1"/>
    </source>
</evidence>
<dbReference type="AlphaFoldDB" id="A0AA38C678"/>
<name>A0AA38C678_TAXCH</name>
<protein>
    <submittedName>
        <fullName evidence="1">Uncharacterized protein</fullName>
    </submittedName>
</protein>
<reference evidence="1 2" key="1">
    <citation type="journal article" date="2021" name="Nat. Plants">
        <title>The Taxus genome provides insights into paclitaxel biosynthesis.</title>
        <authorList>
            <person name="Xiong X."/>
            <person name="Gou J."/>
            <person name="Liao Q."/>
            <person name="Li Y."/>
            <person name="Zhou Q."/>
            <person name="Bi G."/>
            <person name="Li C."/>
            <person name="Du R."/>
            <person name="Wang X."/>
            <person name="Sun T."/>
            <person name="Guo L."/>
            <person name="Liang H."/>
            <person name="Lu P."/>
            <person name="Wu Y."/>
            <person name="Zhang Z."/>
            <person name="Ro D.K."/>
            <person name="Shang Y."/>
            <person name="Huang S."/>
            <person name="Yan J."/>
        </authorList>
    </citation>
    <scope>NUCLEOTIDE SEQUENCE [LARGE SCALE GENOMIC DNA]</scope>
    <source>
        <strain evidence="1">Ta-2019</strain>
    </source>
</reference>
<gene>
    <name evidence="1" type="ORF">KI387_041530</name>
</gene>
<proteinExistence type="predicted"/>
<feature type="non-terminal residue" evidence="1">
    <location>
        <position position="1"/>
    </location>
</feature>
<comment type="caution">
    <text evidence="1">The sequence shown here is derived from an EMBL/GenBank/DDBJ whole genome shotgun (WGS) entry which is preliminary data.</text>
</comment>
<dbReference type="Proteomes" id="UP000824469">
    <property type="component" value="Unassembled WGS sequence"/>
</dbReference>
<accession>A0AA38C678</accession>
<sequence length="76" mass="8664">IELVKGKDNLVVDALRRQRHVAMGTLVVTNLRSRIFQQLPNDSFYLASRAEIESQRPLDGIFDGFSLEADGLIRHR</sequence>
<evidence type="ECO:0000313" key="2">
    <source>
        <dbReference type="Proteomes" id="UP000824469"/>
    </source>
</evidence>
<feature type="non-terminal residue" evidence="1">
    <location>
        <position position="76"/>
    </location>
</feature>